<keyword evidence="3" id="KW-1185">Reference proteome</keyword>
<comment type="caution">
    <text evidence="2">The sequence shown here is derived from an EMBL/GenBank/DDBJ whole genome shotgun (WGS) entry which is preliminary data.</text>
</comment>
<feature type="compositionally biased region" description="Basic residues" evidence="1">
    <location>
        <begin position="302"/>
        <end position="311"/>
    </location>
</feature>
<feature type="region of interest" description="Disordered" evidence="1">
    <location>
        <begin position="293"/>
        <end position="323"/>
    </location>
</feature>
<evidence type="ECO:0000313" key="2">
    <source>
        <dbReference type="EMBL" id="MED6201287.1"/>
    </source>
</evidence>
<feature type="compositionally biased region" description="Polar residues" evidence="1">
    <location>
        <begin position="103"/>
        <end position="118"/>
    </location>
</feature>
<sequence>MPIYHDNHGDSKIQPFQPGIKFKSASNACFQAMNLYILYDSLVVSSFLSDQNQQQICADFQQSCARIIETLHEIQEEEDCTDPVNEDLSKLDEERLQNYRSRNSNVAEKTKFHQSNPEFPSEIHEGKIGVQYLDSTISELENEPTQISDLTKSTKPDLNSDTNRSQFQRQNDEDEDELDERRLYHGSADWSATIVVQRPPPEQPDLYSVAVGGHEPASSVVTAEAGLCRTKDLMHSGAEDGAIAKGNVDSRKAELFSHFLEDDDTADLNCGGGAGDVDDGTTRSAEVDAFQRAERSAGDNAKRHRERRRSAKEKEGQQLDSGERRVGSFQIFDGCHKGDPCQRTSFLLKNGNAMETGGDEAARRETITHRGSGCSGHGRRRSNHGCLCAWNVLGRRRGS</sequence>
<evidence type="ECO:0000256" key="1">
    <source>
        <dbReference type="SAM" id="MobiDB-lite"/>
    </source>
</evidence>
<proteinExistence type="predicted"/>
<feature type="region of interest" description="Disordered" evidence="1">
    <location>
        <begin position="103"/>
        <end position="125"/>
    </location>
</feature>
<name>A0ABU6XRT2_9FABA</name>
<evidence type="ECO:0000313" key="3">
    <source>
        <dbReference type="Proteomes" id="UP001341840"/>
    </source>
</evidence>
<accession>A0ABU6XRT2</accession>
<feature type="compositionally biased region" description="Polar residues" evidence="1">
    <location>
        <begin position="141"/>
        <end position="169"/>
    </location>
</feature>
<reference evidence="2 3" key="1">
    <citation type="journal article" date="2023" name="Plants (Basel)">
        <title>Bridging the Gap: Combining Genomics and Transcriptomics Approaches to Understand Stylosanthes scabra, an Orphan Legume from the Brazilian Caatinga.</title>
        <authorList>
            <person name="Ferreira-Neto J.R.C."/>
            <person name="da Silva M.D."/>
            <person name="Binneck E."/>
            <person name="de Melo N.F."/>
            <person name="da Silva R.H."/>
            <person name="de Melo A.L.T.M."/>
            <person name="Pandolfi V."/>
            <person name="Bustamante F.O."/>
            <person name="Brasileiro-Vidal A.C."/>
            <person name="Benko-Iseppon A.M."/>
        </authorList>
    </citation>
    <scope>NUCLEOTIDE SEQUENCE [LARGE SCALE GENOMIC DNA]</scope>
    <source>
        <tissue evidence="2">Leaves</tissue>
    </source>
</reference>
<dbReference type="Proteomes" id="UP001341840">
    <property type="component" value="Unassembled WGS sequence"/>
</dbReference>
<dbReference type="EMBL" id="JASCZI010213438">
    <property type="protein sequence ID" value="MED6201287.1"/>
    <property type="molecule type" value="Genomic_DNA"/>
</dbReference>
<feature type="compositionally biased region" description="Basic and acidic residues" evidence="1">
    <location>
        <begin position="312"/>
        <end position="323"/>
    </location>
</feature>
<protein>
    <submittedName>
        <fullName evidence="2">Uncharacterized protein</fullName>
    </submittedName>
</protein>
<feature type="region of interest" description="Disordered" evidence="1">
    <location>
        <begin position="141"/>
        <end position="179"/>
    </location>
</feature>
<organism evidence="2 3">
    <name type="scientific">Stylosanthes scabra</name>
    <dbReference type="NCBI Taxonomy" id="79078"/>
    <lineage>
        <taxon>Eukaryota</taxon>
        <taxon>Viridiplantae</taxon>
        <taxon>Streptophyta</taxon>
        <taxon>Embryophyta</taxon>
        <taxon>Tracheophyta</taxon>
        <taxon>Spermatophyta</taxon>
        <taxon>Magnoliopsida</taxon>
        <taxon>eudicotyledons</taxon>
        <taxon>Gunneridae</taxon>
        <taxon>Pentapetalae</taxon>
        <taxon>rosids</taxon>
        <taxon>fabids</taxon>
        <taxon>Fabales</taxon>
        <taxon>Fabaceae</taxon>
        <taxon>Papilionoideae</taxon>
        <taxon>50 kb inversion clade</taxon>
        <taxon>dalbergioids sensu lato</taxon>
        <taxon>Dalbergieae</taxon>
        <taxon>Pterocarpus clade</taxon>
        <taxon>Stylosanthes</taxon>
    </lineage>
</organism>
<gene>
    <name evidence="2" type="ORF">PIB30_093391</name>
</gene>